<evidence type="ECO:0000256" key="1">
    <source>
        <dbReference type="ARBA" id="ARBA00004606"/>
    </source>
</evidence>
<dbReference type="EMBL" id="CAJFDH010000001">
    <property type="protein sequence ID" value="CAD5207035.1"/>
    <property type="molecule type" value="Genomic_DNA"/>
</dbReference>
<dbReference type="PANTHER" id="PTHR11731:SF200">
    <property type="entry name" value="DIPEPTIDYL PEPTIDASE 10, ISOFORM B"/>
    <property type="match status" value="1"/>
</dbReference>
<feature type="compositionally biased region" description="Polar residues" evidence="14">
    <location>
        <begin position="1"/>
        <end position="13"/>
    </location>
</feature>
<dbReference type="GO" id="GO:0008236">
    <property type="term" value="F:serine-type peptidase activity"/>
    <property type="evidence" value="ECO:0007669"/>
    <property type="project" value="UniProtKB-KW"/>
</dbReference>
<comment type="subcellular location">
    <subcellularLocation>
        <location evidence="12">Endomembrane system</location>
        <topology evidence="12">Single-pass membrane protein</topology>
    </subcellularLocation>
    <subcellularLocation>
        <location evidence="1">Membrane</location>
        <topology evidence="1">Single-pass type II membrane protein</topology>
    </subcellularLocation>
</comment>
<evidence type="ECO:0000259" key="17">
    <source>
        <dbReference type="Pfam" id="PF00930"/>
    </source>
</evidence>
<evidence type="ECO:0000256" key="7">
    <source>
        <dbReference type="ARBA" id="ARBA00022825"/>
    </source>
</evidence>
<dbReference type="Proteomes" id="UP000614601">
    <property type="component" value="Unassembled WGS sequence"/>
</dbReference>
<dbReference type="GO" id="GO:0004177">
    <property type="term" value="F:aminopeptidase activity"/>
    <property type="evidence" value="ECO:0007669"/>
    <property type="project" value="UniProtKB-KW"/>
</dbReference>
<dbReference type="GO" id="GO:0008239">
    <property type="term" value="F:dipeptidyl-peptidase activity"/>
    <property type="evidence" value="ECO:0007669"/>
    <property type="project" value="TreeGrafter"/>
</dbReference>
<accession>A0A811JUP7</accession>
<feature type="transmembrane region" description="Helical" evidence="15">
    <location>
        <begin position="98"/>
        <end position="122"/>
    </location>
</feature>
<dbReference type="EMBL" id="CAJFCW020000001">
    <property type="protein sequence ID" value="CAG9084112.1"/>
    <property type="molecule type" value="Genomic_DNA"/>
</dbReference>
<evidence type="ECO:0000256" key="10">
    <source>
        <dbReference type="ARBA" id="ARBA00023136"/>
    </source>
</evidence>
<comment type="similarity">
    <text evidence="2">Belongs to the peptidase S9B family. DPPIV subfamily.</text>
</comment>
<keyword evidence="7" id="KW-0720">Serine protease</keyword>
<evidence type="ECO:0000256" key="11">
    <source>
        <dbReference type="ARBA" id="ARBA00023180"/>
    </source>
</evidence>
<evidence type="ECO:0000256" key="13">
    <source>
        <dbReference type="ARBA" id="ARBA00058505"/>
    </source>
</evidence>
<keyword evidence="10 15" id="KW-0472">Membrane</keyword>
<protein>
    <submittedName>
        <fullName evidence="18">Uncharacterized protein</fullName>
    </submittedName>
</protein>
<evidence type="ECO:0000256" key="14">
    <source>
        <dbReference type="SAM" id="MobiDB-lite"/>
    </source>
</evidence>
<keyword evidence="8" id="KW-0735">Signal-anchor</keyword>
<proteinExistence type="inferred from homology"/>
<dbReference type="GO" id="GO:0005886">
    <property type="term" value="C:plasma membrane"/>
    <property type="evidence" value="ECO:0007669"/>
    <property type="project" value="TreeGrafter"/>
</dbReference>
<keyword evidence="11" id="KW-0325">Glycoprotein</keyword>
<sequence>MRGTAKQTPYSQRRTLRFKSLPSKSKDTSAKKRPRRMSTLLRRISTKKRQSSQAFDPNEGLSFFLHAQGWQMGLGEFNEHSFQDLAVASPQKRNWRGIITALAVIMIICTLILIAVMVLTPLNADGDGARQPISLKDAIGSAILGHIEALEWMDGNKLLVRANDLVEVVDFSTDTWKNYTLFDTEALYRHGKVKSTNVIHNTPHVEITYFGEKNREATFETYTTKRLYDTRTGTFENIGPEKTGSESVDALKFSPAGSDYVFVHKFNLYYRSGFNSDDLIKITSDGATDFRHGITNWAYGEELFGPDVFWWSKDGTEVAYMTTDLKQMQSYNISYYLGQQYPLTQSQRYAKTGVRHLEKVDLKIWNKNTKKTVNLDVVLPEYQKTYLMHASYAKLHGQNVVIAVWSNRFQDDISFTICTAASAKCILTYRQSYEIGEFHQYALPEHVKVTASTNNSFFTILPHRRPNGDVFNQIARITVPPQFLHGKENFLVMGDQEVDSIDSYDPNTETIYFTSPAPIHRQLHLYATSALPHSNQQPATCITCGVSSNCTYHTTTFAPSSSKFFMNCKGIGPTTVYVAEVDSNRTVKVLAEFGQTSERDEELIRKKFPTVHFENVTLANGFEVYTRMFLPHGVSLNTIGKRYPVLVYVYGGPNSHQVHEEWLPEMPVDVYFSSTLEYVIINIDGRGSGNAGWRRRQSMYGHLGTVEVDDQIEATKLLLKKHKFLDKKRVGIWGWSYGGFVTAHAVTRDNDHVFKCAAMIAPVVNFKMYDAIYTERYMGNASQPAYDVTNVANNVTNFHFIRSLLIHGLADDNVHFQNTAELINAFVRENVQFELMVYPDEMHSLKGVRPHLFEMLIGFFKTCMDDIV</sequence>
<dbReference type="Proteomes" id="UP000783686">
    <property type="component" value="Unassembled WGS sequence"/>
</dbReference>
<comment type="function">
    <text evidence="13">Removes N-terminal dipeptides sequentially from polypeptides. Essential for control of distal tip cell migration.</text>
</comment>
<dbReference type="Pfam" id="PF00930">
    <property type="entry name" value="DPPIV_N"/>
    <property type="match status" value="1"/>
</dbReference>
<dbReference type="OrthoDB" id="16520at2759"/>
<feature type="region of interest" description="Disordered" evidence="14">
    <location>
        <begin position="1"/>
        <end position="55"/>
    </location>
</feature>
<dbReference type="AlphaFoldDB" id="A0A811JUP7"/>
<gene>
    <name evidence="18" type="ORF">BOKJ2_LOCUS1719</name>
</gene>
<evidence type="ECO:0000256" key="4">
    <source>
        <dbReference type="ARBA" id="ARBA00022670"/>
    </source>
</evidence>
<dbReference type="InterPro" id="IPR002469">
    <property type="entry name" value="Peptidase_S9B_N"/>
</dbReference>
<evidence type="ECO:0000256" key="5">
    <source>
        <dbReference type="ARBA" id="ARBA00022692"/>
    </source>
</evidence>
<evidence type="ECO:0000256" key="8">
    <source>
        <dbReference type="ARBA" id="ARBA00022968"/>
    </source>
</evidence>
<dbReference type="Pfam" id="PF00326">
    <property type="entry name" value="Peptidase_S9"/>
    <property type="match status" value="1"/>
</dbReference>
<evidence type="ECO:0000256" key="3">
    <source>
        <dbReference type="ARBA" id="ARBA00022438"/>
    </source>
</evidence>
<keyword evidence="6" id="KW-0378">Hydrolase</keyword>
<keyword evidence="4" id="KW-0645">Protease</keyword>
<evidence type="ECO:0000256" key="15">
    <source>
        <dbReference type="SAM" id="Phobius"/>
    </source>
</evidence>
<dbReference type="Gene3D" id="2.140.10.30">
    <property type="entry name" value="Dipeptidylpeptidase IV, N-terminal domain"/>
    <property type="match status" value="1"/>
</dbReference>
<feature type="domain" description="Dipeptidylpeptidase IV N-terminal" evidence="17">
    <location>
        <begin position="221"/>
        <end position="572"/>
    </location>
</feature>
<comment type="caution">
    <text evidence="18">The sequence shown here is derived from an EMBL/GenBank/DDBJ whole genome shotgun (WGS) entry which is preliminary data.</text>
</comment>
<feature type="domain" description="Peptidase S9 prolyl oligopeptidase catalytic" evidence="16">
    <location>
        <begin position="670"/>
        <end position="865"/>
    </location>
</feature>
<evidence type="ECO:0000259" key="16">
    <source>
        <dbReference type="Pfam" id="PF00326"/>
    </source>
</evidence>
<name>A0A811JUP7_9BILA</name>
<evidence type="ECO:0000256" key="6">
    <source>
        <dbReference type="ARBA" id="ARBA00022801"/>
    </source>
</evidence>
<dbReference type="SUPFAM" id="SSF53474">
    <property type="entry name" value="alpha/beta-Hydrolases"/>
    <property type="match status" value="1"/>
</dbReference>
<keyword evidence="5 15" id="KW-0812">Transmembrane</keyword>
<evidence type="ECO:0000313" key="18">
    <source>
        <dbReference type="EMBL" id="CAD5207035.1"/>
    </source>
</evidence>
<evidence type="ECO:0000256" key="12">
    <source>
        <dbReference type="ARBA" id="ARBA00037847"/>
    </source>
</evidence>
<dbReference type="InterPro" id="IPR001375">
    <property type="entry name" value="Peptidase_S9_cat"/>
</dbReference>
<evidence type="ECO:0000256" key="2">
    <source>
        <dbReference type="ARBA" id="ARBA00010036"/>
    </source>
</evidence>
<dbReference type="Gene3D" id="3.40.50.1820">
    <property type="entry name" value="alpha/beta hydrolase"/>
    <property type="match status" value="1"/>
</dbReference>
<dbReference type="InterPro" id="IPR029058">
    <property type="entry name" value="AB_hydrolase_fold"/>
</dbReference>
<dbReference type="FunFam" id="3.40.50.1820:FF:000003">
    <property type="entry name" value="Dipeptidyl peptidase 4"/>
    <property type="match status" value="1"/>
</dbReference>
<dbReference type="SUPFAM" id="SSF82171">
    <property type="entry name" value="DPP6 N-terminal domain-like"/>
    <property type="match status" value="1"/>
</dbReference>
<keyword evidence="9 15" id="KW-1133">Transmembrane helix</keyword>
<keyword evidence="19" id="KW-1185">Reference proteome</keyword>
<keyword evidence="3" id="KW-0031">Aminopeptidase</keyword>
<organism evidence="18 19">
    <name type="scientific">Bursaphelenchus okinawaensis</name>
    <dbReference type="NCBI Taxonomy" id="465554"/>
    <lineage>
        <taxon>Eukaryota</taxon>
        <taxon>Metazoa</taxon>
        <taxon>Ecdysozoa</taxon>
        <taxon>Nematoda</taxon>
        <taxon>Chromadorea</taxon>
        <taxon>Rhabditida</taxon>
        <taxon>Tylenchina</taxon>
        <taxon>Tylenchomorpha</taxon>
        <taxon>Aphelenchoidea</taxon>
        <taxon>Aphelenchoididae</taxon>
        <taxon>Bursaphelenchus</taxon>
    </lineage>
</organism>
<evidence type="ECO:0000256" key="9">
    <source>
        <dbReference type="ARBA" id="ARBA00022989"/>
    </source>
</evidence>
<dbReference type="InterPro" id="IPR050278">
    <property type="entry name" value="Serine_Prot_S9B/DPPIV"/>
</dbReference>
<dbReference type="GO" id="GO:0006508">
    <property type="term" value="P:proteolysis"/>
    <property type="evidence" value="ECO:0007669"/>
    <property type="project" value="UniProtKB-KW"/>
</dbReference>
<dbReference type="PANTHER" id="PTHR11731">
    <property type="entry name" value="PROTEASE FAMILY S9B,C DIPEPTIDYL-PEPTIDASE IV-RELATED"/>
    <property type="match status" value="1"/>
</dbReference>
<reference evidence="18" key="1">
    <citation type="submission" date="2020-09" db="EMBL/GenBank/DDBJ databases">
        <authorList>
            <person name="Kikuchi T."/>
        </authorList>
    </citation>
    <scope>NUCLEOTIDE SEQUENCE</scope>
    <source>
        <strain evidence="18">SH1</strain>
    </source>
</reference>
<evidence type="ECO:0000313" key="19">
    <source>
        <dbReference type="Proteomes" id="UP000614601"/>
    </source>
</evidence>
<dbReference type="GO" id="GO:0012505">
    <property type="term" value="C:endomembrane system"/>
    <property type="evidence" value="ECO:0007669"/>
    <property type="project" value="UniProtKB-SubCell"/>
</dbReference>